<accession>A0A3R7C840</accession>
<sequence length="154" mass="17637">MFYLHPNLDESTHLRINLVFTGDLGESLSTHSFANKFGFCERLTWSPAESLVCDVSSRLNVLHQAASCSSCYDIRDIAMHVAENSLTTHDRFRPSWGSSGRRSPLVAWKHHKREIQLGSSNWNMRRPGGAYSVAWKHHKWEIQLGSRRASRKTK</sequence>
<reference evidence="1 2" key="2">
    <citation type="journal article" date="2021" name="Genomics">
        <title>High-quality reference genome for Clonorchis sinensis.</title>
        <authorList>
            <person name="Young N.D."/>
            <person name="Stroehlein A.J."/>
            <person name="Kinkar L."/>
            <person name="Wang T."/>
            <person name="Sohn W.M."/>
            <person name="Chang B.C.H."/>
            <person name="Kaur P."/>
            <person name="Weisz D."/>
            <person name="Dudchenko O."/>
            <person name="Aiden E.L."/>
            <person name="Korhonen P.K."/>
            <person name="Gasser R.B."/>
        </authorList>
    </citation>
    <scope>NUCLEOTIDE SEQUENCE [LARGE SCALE GENOMIC DNA]</scope>
    <source>
        <strain evidence="1">Cs-k2</strain>
    </source>
</reference>
<dbReference type="InParanoid" id="A0A3R7C840"/>
<protein>
    <submittedName>
        <fullName evidence="1">Uncharacterized protein</fullName>
    </submittedName>
</protein>
<reference evidence="1 2" key="1">
    <citation type="journal article" date="2018" name="Biotechnol. Adv.">
        <title>Improved genomic resources and new bioinformatic workflow for the carcinogenic parasite Clonorchis sinensis: Biotechnological implications.</title>
        <authorList>
            <person name="Wang D."/>
            <person name="Korhonen P.K."/>
            <person name="Gasser R.B."/>
            <person name="Young N.D."/>
        </authorList>
    </citation>
    <scope>NUCLEOTIDE SEQUENCE [LARGE SCALE GENOMIC DNA]</scope>
    <source>
        <strain evidence="1">Cs-k2</strain>
    </source>
</reference>
<gene>
    <name evidence="1" type="ORF">CSKR_101750</name>
</gene>
<evidence type="ECO:0000313" key="1">
    <source>
        <dbReference type="EMBL" id="KAG5450589.1"/>
    </source>
</evidence>
<evidence type="ECO:0000313" key="2">
    <source>
        <dbReference type="Proteomes" id="UP000286415"/>
    </source>
</evidence>
<dbReference type="Proteomes" id="UP000286415">
    <property type="component" value="Unassembled WGS sequence"/>
</dbReference>
<organism evidence="1 2">
    <name type="scientific">Clonorchis sinensis</name>
    <name type="common">Chinese liver fluke</name>
    <dbReference type="NCBI Taxonomy" id="79923"/>
    <lineage>
        <taxon>Eukaryota</taxon>
        <taxon>Metazoa</taxon>
        <taxon>Spiralia</taxon>
        <taxon>Lophotrochozoa</taxon>
        <taxon>Platyhelminthes</taxon>
        <taxon>Trematoda</taxon>
        <taxon>Digenea</taxon>
        <taxon>Opisthorchiida</taxon>
        <taxon>Opisthorchiata</taxon>
        <taxon>Opisthorchiidae</taxon>
        <taxon>Clonorchis</taxon>
    </lineage>
</organism>
<proteinExistence type="predicted"/>
<keyword evidence="2" id="KW-1185">Reference proteome</keyword>
<dbReference type="EMBL" id="NIRI02000042">
    <property type="protein sequence ID" value="KAG5450589.1"/>
    <property type="molecule type" value="Genomic_DNA"/>
</dbReference>
<name>A0A3R7C840_CLOSI</name>
<comment type="caution">
    <text evidence="1">The sequence shown here is derived from an EMBL/GenBank/DDBJ whole genome shotgun (WGS) entry which is preliminary data.</text>
</comment>
<dbReference type="AlphaFoldDB" id="A0A3R7C840"/>